<evidence type="ECO:0000313" key="3">
    <source>
        <dbReference type="Proteomes" id="UP000229681"/>
    </source>
</evidence>
<evidence type="ECO:0000259" key="1">
    <source>
        <dbReference type="Pfam" id="PF00534"/>
    </source>
</evidence>
<dbReference type="Pfam" id="PF00534">
    <property type="entry name" value="Glycos_transf_1"/>
    <property type="match status" value="1"/>
</dbReference>
<dbReference type="PANTHER" id="PTHR12526">
    <property type="entry name" value="GLYCOSYLTRANSFERASE"/>
    <property type="match status" value="1"/>
</dbReference>
<organism evidence="2 3">
    <name type="scientific">Candidatus Thermofonsia Clade 1 bacterium</name>
    <dbReference type="NCBI Taxonomy" id="2364210"/>
    <lineage>
        <taxon>Bacteria</taxon>
        <taxon>Bacillati</taxon>
        <taxon>Chloroflexota</taxon>
        <taxon>Candidatus Thermofontia</taxon>
        <taxon>Candidatus Thermofonsia Clade 1</taxon>
    </lineage>
</organism>
<evidence type="ECO:0000313" key="2">
    <source>
        <dbReference type="EMBL" id="PJF33207.1"/>
    </source>
</evidence>
<dbReference type="Gene3D" id="3.40.50.2000">
    <property type="entry name" value="Glycogen Phosphorylase B"/>
    <property type="match status" value="1"/>
</dbReference>
<comment type="caution">
    <text evidence="2">The sequence shown here is derived from an EMBL/GenBank/DDBJ whole genome shotgun (WGS) entry which is preliminary data.</text>
</comment>
<feature type="domain" description="Glycosyl transferase family 1" evidence="1">
    <location>
        <begin position="20"/>
        <end position="85"/>
    </location>
</feature>
<feature type="non-terminal residue" evidence="2">
    <location>
        <position position="1"/>
    </location>
</feature>
<dbReference type="EMBL" id="PGTM01001067">
    <property type="protein sequence ID" value="PJF33207.1"/>
    <property type="molecule type" value="Genomic_DNA"/>
</dbReference>
<name>A0A2M8P6M5_9CHLR</name>
<dbReference type="SUPFAM" id="SSF53756">
    <property type="entry name" value="UDP-Glycosyltransferase/glycogen phosphorylase"/>
    <property type="match status" value="1"/>
</dbReference>
<dbReference type="AlphaFoldDB" id="A0A2M8P6M5"/>
<proteinExistence type="predicted"/>
<dbReference type="Proteomes" id="UP000229681">
    <property type="component" value="Unassembled WGS sequence"/>
</dbReference>
<gene>
    <name evidence="2" type="ORF">CUN49_19150</name>
</gene>
<feature type="non-terminal residue" evidence="2">
    <location>
        <position position="95"/>
    </location>
</feature>
<reference evidence="2 3" key="1">
    <citation type="submission" date="2017-11" db="EMBL/GenBank/DDBJ databases">
        <title>Evolution of Phototrophy in the Chloroflexi Phylum Driven by Horizontal Gene Transfer.</title>
        <authorList>
            <person name="Ward L.M."/>
            <person name="Hemp J."/>
            <person name="Shih P.M."/>
            <person name="Mcglynn S.E."/>
            <person name="Fischer W."/>
        </authorList>
    </citation>
    <scope>NUCLEOTIDE SEQUENCE [LARGE SCALE GENOMIC DNA]</scope>
    <source>
        <strain evidence="2">JP3_13</strain>
    </source>
</reference>
<sequence>FDVCALPLPFTEHFAYYASPLKLFEYMCVGKAILASELPAIAEVVQHEETALLCPPEDRDAFGAALTRLFEDAPLRARLGEAARARSADYTWAAR</sequence>
<protein>
    <recommendedName>
        <fullName evidence="1">Glycosyl transferase family 1 domain-containing protein</fullName>
    </recommendedName>
</protein>
<accession>A0A2M8P6M5</accession>
<dbReference type="GO" id="GO:0016757">
    <property type="term" value="F:glycosyltransferase activity"/>
    <property type="evidence" value="ECO:0007669"/>
    <property type="project" value="InterPro"/>
</dbReference>
<dbReference type="InterPro" id="IPR001296">
    <property type="entry name" value="Glyco_trans_1"/>
</dbReference>